<dbReference type="GO" id="GO:0034727">
    <property type="term" value="P:piecemeal microautophagy of the nucleus"/>
    <property type="evidence" value="ECO:0007669"/>
    <property type="project" value="TreeGrafter"/>
</dbReference>
<dbReference type="InterPro" id="IPR045326">
    <property type="entry name" value="ATG17-like_dom"/>
</dbReference>
<dbReference type="EMBL" id="JABCKI010000056">
    <property type="protein sequence ID" value="KAG5653387.1"/>
    <property type="molecule type" value="Genomic_DNA"/>
</dbReference>
<protein>
    <recommendedName>
        <fullName evidence="2 6">Autophagy-related protein 17</fullName>
    </recommendedName>
</protein>
<dbReference type="OrthoDB" id="1937984at2759"/>
<keyword evidence="3 6" id="KW-0963">Cytoplasm</keyword>
<comment type="caution">
    <text evidence="8">The sequence shown here is derived from an EMBL/GenBank/DDBJ whole genome shotgun (WGS) entry which is preliminary data.</text>
</comment>
<evidence type="ECO:0000313" key="8">
    <source>
        <dbReference type="EMBL" id="KAG5653387.1"/>
    </source>
</evidence>
<evidence type="ECO:0000313" key="9">
    <source>
        <dbReference type="Proteomes" id="UP000717328"/>
    </source>
</evidence>
<dbReference type="InterPro" id="IPR007240">
    <property type="entry name" value="Atg17"/>
</dbReference>
<evidence type="ECO:0000256" key="1">
    <source>
        <dbReference type="ARBA" id="ARBA00006259"/>
    </source>
</evidence>
<organism evidence="8 9">
    <name type="scientific">Sphagnurus paluster</name>
    <dbReference type="NCBI Taxonomy" id="117069"/>
    <lineage>
        <taxon>Eukaryota</taxon>
        <taxon>Fungi</taxon>
        <taxon>Dikarya</taxon>
        <taxon>Basidiomycota</taxon>
        <taxon>Agaricomycotina</taxon>
        <taxon>Agaricomycetes</taxon>
        <taxon>Agaricomycetidae</taxon>
        <taxon>Agaricales</taxon>
        <taxon>Tricholomatineae</taxon>
        <taxon>Lyophyllaceae</taxon>
        <taxon>Sphagnurus</taxon>
    </lineage>
</organism>
<sequence>MSSSSPFLLQSYDPIISEKLQSTKEISQAHLSSLADTLDDLDELGDIMVEMLQTQENVEEKCAEELEGLQNHLLTIEHLRNRFVSYQLAFNKLILELARRRQYREAAENIVRGMMSQLESMTEEENQVRSHFNLEYGAHLPEDLCLCVGNAPTRWEVLPLSGDTLEVFPIIDNDLVTQAKDYIHAELEKVPVGDVLLESVHVT</sequence>
<dbReference type="GO" id="GO:0030295">
    <property type="term" value="F:protein kinase activator activity"/>
    <property type="evidence" value="ECO:0007669"/>
    <property type="project" value="TreeGrafter"/>
</dbReference>
<evidence type="ECO:0000256" key="6">
    <source>
        <dbReference type="RuleBase" id="RU368080"/>
    </source>
</evidence>
<dbReference type="GO" id="GO:0060090">
    <property type="term" value="F:molecular adaptor activity"/>
    <property type="evidence" value="ECO:0007669"/>
    <property type="project" value="TreeGrafter"/>
</dbReference>
<dbReference type="GO" id="GO:0000422">
    <property type="term" value="P:autophagy of mitochondrion"/>
    <property type="evidence" value="ECO:0007669"/>
    <property type="project" value="TreeGrafter"/>
</dbReference>
<dbReference type="GO" id="GO:0000045">
    <property type="term" value="P:autophagosome assembly"/>
    <property type="evidence" value="ECO:0007669"/>
    <property type="project" value="TreeGrafter"/>
</dbReference>
<keyword evidence="5" id="KW-0472">Membrane</keyword>
<feature type="domain" description="Autophagy protein ATG17-like" evidence="7">
    <location>
        <begin position="16"/>
        <end position="139"/>
    </location>
</feature>
<accession>A0A9P7GMH8</accession>
<comment type="similarity">
    <text evidence="1 6">Belongs to the ATG17 family.</text>
</comment>
<evidence type="ECO:0000259" key="7">
    <source>
        <dbReference type="Pfam" id="PF04108"/>
    </source>
</evidence>
<evidence type="ECO:0000256" key="5">
    <source>
        <dbReference type="ARBA" id="ARBA00023136"/>
    </source>
</evidence>
<comment type="subcellular location">
    <subcellularLocation>
        <location evidence="6">Cytoplasm</location>
    </subcellularLocation>
    <subcellularLocation>
        <location evidence="6">Preautophagosomal structure membrane</location>
        <topology evidence="6">Peripheral membrane protein</topology>
    </subcellularLocation>
</comment>
<dbReference type="GO" id="GO:1990316">
    <property type="term" value="C:Atg1/ULK1 kinase complex"/>
    <property type="evidence" value="ECO:0007669"/>
    <property type="project" value="TreeGrafter"/>
</dbReference>
<reference evidence="8" key="1">
    <citation type="submission" date="2021-02" db="EMBL/GenBank/DDBJ databases">
        <authorList>
            <person name="Nieuwenhuis M."/>
            <person name="Van De Peppel L.J.J."/>
        </authorList>
    </citation>
    <scope>NUCLEOTIDE SEQUENCE</scope>
    <source>
        <strain evidence="8">D49</strain>
    </source>
</reference>
<keyword evidence="4 6" id="KW-0072">Autophagy</keyword>
<reference evidence="8" key="2">
    <citation type="submission" date="2021-10" db="EMBL/GenBank/DDBJ databases">
        <title>Phylogenomics reveals ancestral predisposition of the termite-cultivated fungus Termitomyces towards a domesticated lifestyle.</title>
        <authorList>
            <person name="Auxier B."/>
            <person name="Grum-Grzhimaylo A."/>
            <person name="Cardenas M.E."/>
            <person name="Lodge J.D."/>
            <person name="Laessoe T."/>
            <person name="Pedersen O."/>
            <person name="Smith M.E."/>
            <person name="Kuyper T.W."/>
            <person name="Franco-Molano E.A."/>
            <person name="Baroni T.J."/>
            <person name="Aanen D.K."/>
        </authorList>
    </citation>
    <scope>NUCLEOTIDE SEQUENCE</scope>
    <source>
        <strain evidence="8">D49</strain>
    </source>
</reference>
<dbReference type="Pfam" id="PF04108">
    <property type="entry name" value="ATG17_like"/>
    <property type="match status" value="1"/>
</dbReference>
<evidence type="ECO:0000256" key="4">
    <source>
        <dbReference type="ARBA" id="ARBA00023006"/>
    </source>
</evidence>
<dbReference type="PANTHER" id="PTHR28005">
    <property type="entry name" value="AUTOPHAGY-RELATED PROTEIN 17"/>
    <property type="match status" value="1"/>
</dbReference>
<keyword evidence="9" id="KW-1185">Reference proteome</keyword>
<dbReference type="Proteomes" id="UP000717328">
    <property type="component" value="Unassembled WGS sequence"/>
</dbReference>
<proteinExistence type="inferred from homology"/>
<dbReference type="PANTHER" id="PTHR28005:SF1">
    <property type="entry name" value="AUTOPHAGY-RELATED PROTEIN 17"/>
    <property type="match status" value="1"/>
</dbReference>
<dbReference type="AlphaFoldDB" id="A0A9P7GMH8"/>
<name>A0A9P7GMH8_9AGAR</name>
<comment type="function">
    <text evidence="6">Autophagy-specific protein that functions in response to autophagy-inducing signals as a scaffold to recruit other ATG proteins to organize preautophagosomal structure (PAS) formation. Modulates the timing and magnitude of the autophagy response, such as the size of the sequestering vesicles. Plays particularly a role in pexophagy and nucleophagy.</text>
</comment>
<evidence type="ECO:0000256" key="3">
    <source>
        <dbReference type="ARBA" id="ARBA00022490"/>
    </source>
</evidence>
<gene>
    <name evidence="8" type="ORF">H0H81_000774</name>
</gene>
<dbReference type="GO" id="GO:0034045">
    <property type="term" value="C:phagophore assembly site membrane"/>
    <property type="evidence" value="ECO:0007669"/>
    <property type="project" value="UniProtKB-SubCell"/>
</dbReference>
<evidence type="ECO:0000256" key="2">
    <source>
        <dbReference type="ARBA" id="ARBA00013806"/>
    </source>
</evidence>